<dbReference type="PROSITE" id="PS50943">
    <property type="entry name" value="HTH_CROC1"/>
    <property type="match status" value="1"/>
</dbReference>
<dbReference type="SMART" id="SM00530">
    <property type="entry name" value="HTH_XRE"/>
    <property type="match status" value="1"/>
</dbReference>
<keyword evidence="3" id="KW-1185">Reference proteome</keyword>
<evidence type="ECO:0000259" key="1">
    <source>
        <dbReference type="PROSITE" id="PS50943"/>
    </source>
</evidence>
<dbReference type="AlphaFoldDB" id="A0A1M6PXL2"/>
<dbReference type="SUPFAM" id="SSF47413">
    <property type="entry name" value="lambda repressor-like DNA-binding domains"/>
    <property type="match status" value="1"/>
</dbReference>
<evidence type="ECO:0000313" key="2">
    <source>
        <dbReference type="EMBL" id="SHK12735.1"/>
    </source>
</evidence>
<protein>
    <submittedName>
        <fullName evidence="2">Helix-turn-helix domain-containing protein</fullName>
    </submittedName>
</protein>
<organism evidence="2 3">
    <name type="scientific">Fibrobacter intestinalis</name>
    <dbReference type="NCBI Taxonomy" id="28122"/>
    <lineage>
        <taxon>Bacteria</taxon>
        <taxon>Pseudomonadati</taxon>
        <taxon>Fibrobacterota</taxon>
        <taxon>Fibrobacteria</taxon>
        <taxon>Fibrobacterales</taxon>
        <taxon>Fibrobacteraceae</taxon>
        <taxon>Fibrobacter</taxon>
    </lineage>
</organism>
<dbReference type="InterPro" id="IPR010982">
    <property type="entry name" value="Lambda_DNA-bd_dom_sf"/>
</dbReference>
<dbReference type="GO" id="GO:0003677">
    <property type="term" value="F:DNA binding"/>
    <property type="evidence" value="ECO:0007669"/>
    <property type="project" value="InterPro"/>
</dbReference>
<name>A0A1M6PXL2_9BACT</name>
<gene>
    <name evidence="2" type="ORF">SAMN05720469_101166</name>
</gene>
<proteinExistence type="predicted"/>
<dbReference type="CDD" id="cd00093">
    <property type="entry name" value="HTH_XRE"/>
    <property type="match status" value="1"/>
</dbReference>
<dbReference type="Proteomes" id="UP000184275">
    <property type="component" value="Unassembled WGS sequence"/>
</dbReference>
<dbReference type="InterPro" id="IPR001387">
    <property type="entry name" value="Cro/C1-type_HTH"/>
</dbReference>
<evidence type="ECO:0000313" key="3">
    <source>
        <dbReference type="Proteomes" id="UP000184275"/>
    </source>
</evidence>
<feature type="domain" description="HTH cro/C1-type" evidence="1">
    <location>
        <begin position="10"/>
        <end position="65"/>
    </location>
</feature>
<dbReference type="RefSeq" id="WP_073301815.1">
    <property type="nucleotide sequence ID" value="NZ_FRAW01000001.1"/>
</dbReference>
<dbReference type="EMBL" id="FRAW01000001">
    <property type="protein sequence ID" value="SHK12735.1"/>
    <property type="molecule type" value="Genomic_DNA"/>
</dbReference>
<accession>A0A1M6PXL2</accession>
<sequence>MSEQTFGSFISQKRREKGISLRKFAESLGKFPSYICDIEKDRRHPVEREFLLKIAELLSLSDDEKNTLFDLSTQERTEYAPTDISEYINANPMLSFALRRARDAGITDEEWKEIDAYIERMKNAKDR</sequence>
<reference evidence="3" key="1">
    <citation type="submission" date="2016-11" db="EMBL/GenBank/DDBJ databases">
        <authorList>
            <person name="Varghese N."/>
            <person name="Submissions S."/>
        </authorList>
    </citation>
    <scope>NUCLEOTIDE SEQUENCE [LARGE SCALE GENOMIC DNA]</scope>
    <source>
        <strain evidence="3">UWOS</strain>
    </source>
</reference>
<dbReference type="Gene3D" id="1.10.260.40">
    <property type="entry name" value="lambda repressor-like DNA-binding domains"/>
    <property type="match status" value="1"/>
</dbReference>
<dbReference type="Pfam" id="PF12844">
    <property type="entry name" value="HTH_19"/>
    <property type="match status" value="1"/>
</dbReference>